<dbReference type="InterPro" id="IPR016566">
    <property type="entry name" value="UCP010219"/>
</dbReference>
<dbReference type="EMBL" id="JBHSKD010000015">
    <property type="protein sequence ID" value="MFC5177706.1"/>
    <property type="molecule type" value="Genomic_DNA"/>
</dbReference>
<keyword evidence="4" id="KW-1185">Reference proteome</keyword>
<feature type="transmembrane region" description="Helical" evidence="2">
    <location>
        <begin position="72"/>
        <end position="89"/>
    </location>
</feature>
<dbReference type="RefSeq" id="WP_378590948.1">
    <property type="nucleotide sequence ID" value="NZ_JBHSKD010000015.1"/>
</dbReference>
<feature type="region of interest" description="Disordered" evidence="1">
    <location>
        <begin position="204"/>
        <end position="227"/>
    </location>
</feature>
<comment type="caution">
    <text evidence="3">The sequence shown here is derived from an EMBL/GenBank/DDBJ whole genome shotgun (WGS) entry which is preliminary data.</text>
</comment>
<keyword evidence="2" id="KW-1133">Transmembrane helix</keyword>
<feature type="transmembrane region" description="Helical" evidence="2">
    <location>
        <begin position="42"/>
        <end position="60"/>
    </location>
</feature>
<gene>
    <name evidence="3" type="ORF">ACFPGP_13570</name>
</gene>
<accession>A0ABW0BKD3</accession>
<evidence type="ECO:0000256" key="1">
    <source>
        <dbReference type="SAM" id="MobiDB-lite"/>
    </source>
</evidence>
<feature type="compositionally biased region" description="Basic residues" evidence="1">
    <location>
        <begin position="214"/>
        <end position="227"/>
    </location>
</feature>
<sequence length="227" mass="23395">MTDLATVLDRLGGRRGLVDGALPPLVYAAVNAGATAAGSGRLALPLAVAAALASAGLLALRRRAQGSSLAGLVRGLSVLAVAAAVALWSGRARDFFLPGLGVDAAYAVALAVSAAVRRPLIGTAYTLLVHDGRAWRDEPRLRRVLLVATWGFAATYALRAGVQAALYVADAPALLALAKLALGWPLTAAAVALTLRAVRRAATAPRQGRDSVRPHRGRAGRAVRPRR</sequence>
<feature type="transmembrane region" description="Helical" evidence="2">
    <location>
        <begin position="174"/>
        <end position="198"/>
    </location>
</feature>
<organism evidence="3 4">
    <name type="scientific">Nocardioides taihuensis</name>
    <dbReference type="NCBI Taxonomy" id="1835606"/>
    <lineage>
        <taxon>Bacteria</taxon>
        <taxon>Bacillati</taxon>
        <taxon>Actinomycetota</taxon>
        <taxon>Actinomycetes</taxon>
        <taxon>Propionibacteriales</taxon>
        <taxon>Nocardioidaceae</taxon>
        <taxon>Nocardioides</taxon>
    </lineage>
</organism>
<evidence type="ECO:0000313" key="3">
    <source>
        <dbReference type="EMBL" id="MFC5177706.1"/>
    </source>
</evidence>
<feature type="transmembrane region" description="Helical" evidence="2">
    <location>
        <begin position="95"/>
        <end position="116"/>
    </location>
</feature>
<protein>
    <submittedName>
        <fullName evidence="3">DUF3159 domain-containing protein</fullName>
    </submittedName>
</protein>
<dbReference type="Proteomes" id="UP001596087">
    <property type="component" value="Unassembled WGS sequence"/>
</dbReference>
<evidence type="ECO:0000313" key="4">
    <source>
        <dbReference type="Proteomes" id="UP001596087"/>
    </source>
</evidence>
<dbReference type="Pfam" id="PF11361">
    <property type="entry name" value="DUF3159"/>
    <property type="match status" value="1"/>
</dbReference>
<evidence type="ECO:0000256" key="2">
    <source>
        <dbReference type="SAM" id="Phobius"/>
    </source>
</evidence>
<keyword evidence="2" id="KW-0812">Transmembrane</keyword>
<proteinExistence type="predicted"/>
<keyword evidence="2" id="KW-0472">Membrane</keyword>
<name>A0ABW0BKD3_9ACTN</name>
<feature type="transmembrane region" description="Helical" evidence="2">
    <location>
        <begin position="144"/>
        <end position="168"/>
    </location>
</feature>
<reference evidence="4" key="1">
    <citation type="journal article" date="2019" name="Int. J. Syst. Evol. Microbiol.">
        <title>The Global Catalogue of Microorganisms (GCM) 10K type strain sequencing project: providing services to taxonomists for standard genome sequencing and annotation.</title>
        <authorList>
            <consortium name="The Broad Institute Genomics Platform"/>
            <consortium name="The Broad Institute Genome Sequencing Center for Infectious Disease"/>
            <person name="Wu L."/>
            <person name="Ma J."/>
        </authorList>
    </citation>
    <scope>NUCLEOTIDE SEQUENCE [LARGE SCALE GENOMIC DNA]</scope>
    <source>
        <strain evidence="4">DFY41</strain>
    </source>
</reference>